<keyword evidence="4 5" id="KW-0472">Membrane</keyword>
<dbReference type="InterPro" id="IPR007318">
    <property type="entry name" value="Phopholipid_MeTrfase"/>
</dbReference>
<evidence type="ECO:0000313" key="6">
    <source>
        <dbReference type="EMBL" id="OCQ23608.1"/>
    </source>
</evidence>
<dbReference type="GO" id="GO:0012505">
    <property type="term" value="C:endomembrane system"/>
    <property type="evidence" value="ECO:0007669"/>
    <property type="project" value="UniProtKB-SubCell"/>
</dbReference>
<sequence>MQKLLPPFLYILTLTAMILTCWWFELSHHLVFPFNLLGLPFALSGLVLSAQAKRLFIRLETNVMTFDKPDLLVTEGAFKHTRNPMYLGFVISLLGVCLLIGANELSWAFVVLFVVITDRWYICYEERVMQEKFGSQYAAYCRDVRRWI</sequence>
<dbReference type="Proteomes" id="UP000093366">
    <property type="component" value="Unassembled WGS sequence"/>
</dbReference>
<dbReference type="Pfam" id="PF04191">
    <property type="entry name" value="PEMT"/>
    <property type="match status" value="1"/>
</dbReference>
<dbReference type="OrthoDB" id="9811969at2"/>
<protein>
    <recommendedName>
        <fullName evidence="8">Isoprenylcysteine carboxylmethyltransferase family protein</fullName>
    </recommendedName>
</protein>
<evidence type="ECO:0000256" key="4">
    <source>
        <dbReference type="ARBA" id="ARBA00023136"/>
    </source>
</evidence>
<evidence type="ECO:0000256" key="1">
    <source>
        <dbReference type="ARBA" id="ARBA00004127"/>
    </source>
</evidence>
<dbReference type="AlphaFoldDB" id="A0A1C0TWA4"/>
<evidence type="ECO:0000256" key="2">
    <source>
        <dbReference type="ARBA" id="ARBA00022692"/>
    </source>
</evidence>
<reference evidence="7" key="1">
    <citation type="submission" date="2016-07" db="EMBL/GenBank/DDBJ databases">
        <authorList>
            <person name="Florea S."/>
            <person name="Webb J.S."/>
            <person name="Jaromczyk J."/>
            <person name="Schardl C.L."/>
        </authorList>
    </citation>
    <scope>NUCLEOTIDE SEQUENCE [LARGE SCALE GENOMIC DNA]</scope>
    <source>
        <strain evidence="7">IPB1</strain>
    </source>
</reference>
<evidence type="ECO:0000256" key="3">
    <source>
        <dbReference type="ARBA" id="ARBA00022989"/>
    </source>
</evidence>
<proteinExistence type="predicted"/>
<feature type="transmembrane region" description="Helical" evidence="5">
    <location>
        <begin position="31"/>
        <end position="50"/>
    </location>
</feature>
<accession>A0A1C0TWA4</accession>
<comment type="caution">
    <text evidence="6">The sequence shown here is derived from an EMBL/GenBank/DDBJ whole genome shotgun (WGS) entry which is preliminary data.</text>
</comment>
<dbReference type="PANTHER" id="PTHR12714">
    <property type="entry name" value="PROTEIN-S ISOPRENYLCYSTEINE O-METHYLTRANSFERASE"/>
    <property type="match status" value="1"/>
</dbReference>
<organism evidence="6 7">
    <name type="scientific">Pseudoalteromonas luteoviolacea</name>
    <dbReference type="NCBI Taxonomy" id="43657"/>
    <lineage>
        <taxon>Bacteria</taxon>
        <taxon>Pseudomonadati</taxon>
        <taxon>Pseudomonadota</taxon>
        <taxon>Gammaproteobacteria</taxon>
        <taxon>Alteromonadales</taxon>
        <taxon>Pseudoalteromonadaceae</taxon>
        <taxon>Pseudoalteromonas</taxon>
    </lineage>
</organism>
<gene>
    <name evidence="6" type="ORF">A7985_06600</name>
</gene>
<keyword evidence="2 5" id="KW-0812">Transmembrane</keyword>
<keyword evidence="3 5" id="KW-1133">Transmembrane helix</keyword>
<dbReference type="PANTHER" id="PTHR12714:SF9">
    <property type="entry name" value="PROTEIN-S-ISOPRENYLCYSTEINE O-METHYLTRANSFERASE"/>
    <property type="match status" value="1"/>
</dbReference>
<name>A0A1C0TWA4_9GAMM</name>
<comment type="subcellular location">
    <subcellularLocation>
        <location evidence="1">Endomembrane system</location>
        <topology evidence="1">Multi-pass membrane protein</topology>
    </subcellularLocation>
</comment>
<feature type="transmembrane region" description="Helical" evidence="5">
    <location>
        <begin position="7"/>
        <end position="25"/>
    </location>
</feature>
<evidence type="ECO:0000313" key="7">
    <source>
        <dbReference type="Proteomes" id="UP000093366"/>
    </source>
</evidence>
<dbReference type="EMBL" id="MAUJ01000001">
    <property type="protein sequence ID" value="OCQ23608.1"/>
    <property type="molecule type" value="Genomic_DNA"/>
</dbReference>
<dbReference type="GO" id="GO:0016740">
    <property type="term" value="F:transferase activity"/>
    <property type="evidence" value="ECO:0007669"/>
    <property type="project" value="UniProtKB-ARBA"/>
</dbReference>
<evidence type="ECO:0000256" key="5">
    <source>
        <dbReference type="SAM" id="Phobius"/>
    </source>
</evidence>
<feature type="transmembrane region" description="Helical" evidence="5">
    <location>
        <begin position="85"/>
        <end position="101"/>
    </location>
</feature>
<evidence type="ECO:0008006" key="8">
    <source>
        <dbReference type="Google" id="ProtNLM"/>
    </source>
</evidence>
<dbReference type="Gene3D" id="1.20.120.1630">
    <property type="match status" value="1"/>
</dbReference>